<reference evidence="1" key="1">
    <citation type="submission" date="2020-11" db="EMBL/GenBank/DDBJ databases">
        <authorList>
            <person name="Tran Van P."/>
        </authorList>
    </citation>
    <scope>NUCLEOTIDE SEQUENCE</scope>
</reference>
<gene>
    <name evidence="1" type="ORF">TPSB3V08_LOCUS11830</name>
</gene>
<name>A0A7R9HD75_TIMPO</name>
<dbReference type="EMBL" id="OD013944">
    <property type="protein sequence ID" value="CAD7417514.1"/>
    <property type="molecule type" value="Genomic_DNA"/>
</dbReference>
<organism evidence="1">
    <name type="scientific">Timema poppense</name>
    <name type="common">Walking stick</name>
    <dbReference type="NCBI Taxonomy" id="170557"/>
    <lineage>
        <taxon>Eukaryota</taxon>
        <taxon>Metazoa</taxon>
        <taxon>Ecdysozoa</taxon>
        <taxon>Arthropoda</taxon>
        <taxon>Hexapoda</taxon>
        <taxon>Insecta</taxon>
        <taxon>Pterygota</taxon>
        <taxon>Neoptera</taxon>
        <taxon>Polyneoptera</taxon>
        <taxon>Phasmatodea</taxon>
        <taxon>Timematodea</taxon>
        <taxon>Timematoidea</taxon>
        <taxon>Timematidae</taxon>
        <taxon>Timema</taxon>
    </lineage>
</organism>
<dbReference type="AlphaFoldDB" id="A0A7R9HD75"/>
<proteinExistence type="predicted"/>
<sequence length="199" mass="21859">MSVWLSLRPSFLAAVPFKCTTEAQGGVAWGFKDLTARKKLNLCLTYSNVKGQSSPKRVLVMDTIISEADTFSPPKETKLKSLRAARRVDRHDSVITFQELFPFVVAVLAELEHDQDGDTAACFKVKEGFGNQINPCRDRGLNPGPLAQKSDTLPPIPPAYSNVASIHCHGTDEFLSNTKTQNLPPLNNELATSQWLSAC</sequence>
<protein>
    <submittedName>
        <fullName evidence="1">Uncharacterized protein</fullName>
    </submittedName>
</protein>
<accession>A0A7R9HD75</accession>
<evidence type="ECO:0000313" key="1">
    <source>
        <dbReference type="EMBL" id="CAD7417514.1"/>
    </source>
</evidence>